<feature type="compositionally biased region" description="Basic and acidic residues" evidence="1">
    <location>
        <begin position="46"/>
        <end position="60"/>
    </location>
</feature>
<reference evidence="2 3" key="1">
    <citation type="submission" date="2019-02" db="EMBL/GenBank/DDBJ databases">
        <title>Emended description of the genus Rhodopseudomonas and description of Rhodopseudomonas albus sp. nov., a non-phototrophic, heavy-metal-tolerant bacterium isolated from garden soil.</title>
        <authorList>
            <person name="Bao Z."/>
            <person name="Cao W.W."/>
            <person name="Sato Y."/>
            <person name="Nishizawa T."/>
            <person name="Zhao J."/>
            <person name="Guo Y."/>
            <person name="Ohta H."/>
        </authorList>
    </citation>
    <scope>NUCLEOTIDE SEQUENCE [LARGE SCALE GENOMIC DNA]</scope>
    <source>
        <strain evidence="2 3">SK50-23</strain>
    </source>
</reference>
<dbReference type="EMBL" id="CP036498">
    <property type="protein sequence ID" value="QUS39312.1"/>
    <property type="molecule type" value="Genomic_DNA"/>
</dbReference>
<gene>
    <name evidence="2" type="ORF">RPMA_11060</name>
</gene>
<keyword evidence="3" id="KW-1185">Reference proteome</keyword>
<dbReference type="RefSeq" id="WP_211912856.1">
    <property type="nucleotide sequence ID" value="NZ_CP036498.1"/>
</dbReference>
<feature type="compositionally biased region" description="Basic and acidic residues" evidence="1">
    <location>
        <begin position="69"/>
        <end position="101"/>
    </location>
</feature>
<evidence type="ECO:0000313" key="2">
    <source>
        <dbReference type="EMBL" id="QUS39312.1"/>
    </source>
</evidence>
<proteinExistence type="predicted"/>
<sequence length="288" mass="29156">MAAGGLGLALLHHQTSEAKATTTDGRNSADVTPAAIDRSANGQPDRPSDEATATHDHRTEFAPSGSDLDAGHRDDPGSQMDSRDTGSLGSEHHDRDARLQDDTNSALETPSGSPFAIGSVSVDHSEPGHAATSGLQNLLSGASSAIADITHGLEQRLDAMTSATSQALDASLSAVTSQVLSLTSHIGDLVAGPGEQLSQTANVATGLAGELVGPATSTAAAVVDPIFHQAFGPANDIHTLAGEVIDTSGLASFGSTIHDAPMAFLGQSYTDVADHTVHGLQGLTHGLV</sequence>
<organism evidence="2 3">
    <name type="scientific">Tardiphaga alba</name>
    <dbReference type="NCBI Taxonomy" id="340268"/>
    <lineage>
        <taxon>Bacteria</taxon>
        <taxon>Pseudomonadati</taxon>
        <taxon>Pseudomonadota</taxon>
        <taxon>Alphaproteobacteria</taxon>
        <taxon>Hyphomicrobiales</taxon>
        <taxon>Nitrobacteraceae</taxon>
        <taxon>Tardiphaga</taxon>
    </lineage>
</organism>
<dbReference type="Proteomes" id="UP000682843">
    <property type="component" value="Chromosome"/>
</dbReference>
<feature type="compositionally biased region" description="Polar residues" evidence="1">
    <location>
        <begin position="17"/>
        <end position="30"/>
    </location>
</feature>
<evidence type="ECO:0000256" key="1">
    <source>
        <dbReference type="SAM" id="MobiDB-lite"/>
    </source>
</evidence>
<protein>
    <submittedName>
        <fullName evidence="2">Uncharacterized protein</fullName>
    </submittedName>
</protein>
<accession>A0ABX8A6Q2</accession>
<name>A0ABX8A6Q2_9BRAD</name>
<feature type="region of interest" description="Disordered" evidence="1">
    <location>
        <begin position="16"/>
        <end position="133"/>
    </location>
</feature>
<evidence type="ECO:0000313" key="3">
    <source>
        <dbReference type="Proteomes" id="UP000682843"/>
    </source>
</evidence>
<feature type="compositionally biased region" description="Polar residues" evidence="1">
    <location>
        <begin position="102"/>
        <end position="112"/>
    </location>
</feature>